<gene>
    <name evidence="5" type="ORF">SeLEV6574_g05570</name>
    <name evidence="6" type="ORF">SeMB42_g04864</name>
</gene>
<dbReference type="Proteomes" id="UP000317494">
    <property type="component" value="Unassembled WGS sequence"/>
</dbReference>
<feature type="domain" description="Methyltransferase type 11" evidence="4">
    <location>
        <begin position="45"/>
        <end position="134"/>
    </location>
</feature>
<dbReference type="PANTHER" id="PTHR44942:SF4">
    <property type="entry name" value="METHYLTRANSFERASE TYPE 11 DOMAIN-CONTAINING PROTEIN"/>
    <property type="match status" value="1"/>
</dbReference>
<keyword evidence="2" id="KW-0489">Methyltransferase</keyword>
<reference evidence="7 8" key="1">
    <citation type="journal article" date="2019" name="Sci. Rep.">
        <title>Comparative genomics of chytrid fungi reveal insights into the obligate biotrophic and pathogenic lifestyle of Synchytrium endobioticum.</title>
        <authorList>
            <person name="van de Vossenberg B.T.L.H."/>
            <person name="Warris S."/>
            <person name="Nguyen H.D.T."/>
            <person name="van Gent-Pelzer M.P.E."/>
            <person name="Joly D.L."/>
            <person name="van de Geest H.C."/>
            <person name="Bonants P.J.M."/>
            <person name="Smith D.S."/>
            <person name="Levesque C.A."/>
            <person name="van der Lee T.A.J."/>
        </authorList>
    </citation>
    <scope>NUCLEOTIDE SEQUENCE [LARGE SCALE GENOMIC DNA]</scope>
    <source>
        <strain evidence="5 8">LEV6574</strain>
        <strain evidence="6 7">MB42</strain>
    </source>
</reference>
<proteinExistence type="inferred from homology"/>
<dbReference type="CDD" id="cd02440">
    <property type="entry name" value="AdoMet_MTases"/>
    <property type="match status" value="1"/>
</dbReference>
<dbReference type="GO" id="GO:0032259">
    <property type="term" value="P:methylation"/>
    <property type="evidence" value="ECO:0007669"/>
    <property type="project" value="UniProtKB-KW"/>
</dbReference>
<evidence type="ECO:0000313" key="7">
    <source>
        <dbReference type="Proteomes" id="UP000317494"/>
    </source>
</evidence>
<dbReference type="VEuPathDB" id="FungiDB:SeMB42_g04864"/>
<comment type="caution">
    <text evidence="6">The sequence shown here is derived from an EMBL/GenBank/DDBJ whole genome shotgun (WGS) entry which is preliminary data.</text>
</comment>
<dbReference type="InterPro" id="IPR029063">
    <property type="entry name" value="SAM-dependent_MTases_sf"/>
</dbReference>
<evidence type="ECO:0000259" key="4">
    <source>
        <dbReference type="Pfam" id="PF08241"/>
    </source>
</evidence>
<keyword evidence="3" id="KW-0808">Transferase</keyword>
<name>A0A507CVN1_9FUNG</name>
<dbReference type="Proteomes" id="UP000320475">
    <property type="component" value="Unassembled WGS sequence"/>
</dbReference>
<evidence type="ECO:0000313" key="6">
    <source>
        <dbReference type="EMBL" id="TPX43091.1"/>
    </source>
</evidence>
<evidence type="ECO:0000313" key="5">
    <source>
        <dbReference type="EMBL" id="TPX42514.1"/>
    </source>
</evidence>
<evidence type="ECO:0000256" key="3">
    <source>
        <dbReference type="ARBA" id="ARBA00022679"/>
    </source>
</evidence>
<evidence type="ECO:0000256" key="1">
    <source>
        <dbReference type="ARBA" id="ARBA00008361"/>
    </source>
</evidence>
<accession>A0A507CVN1</accession>
<comment type="similarity">
    <text evidence="1">Belongs to the methyltransferase superfamily.</text>
</comment>
<dbReference type="STRING" id="286115.A0A507CVN1"/>
<dbReference type="AlphaFoldDB" id="A0A507CVN1"/>
<dbReference type="EMBL" id="QEAM01000268">
    <property type="protein sequence ID" value="TPX42514.1"/>
    <property type="molecule type" value="Genomic_DNA"/>
</dbReference>
<evidence type="ECO:0000256" key="2">
    <source>
        <dbReference type="ARBA" id="ARBA00022603"/>
    </source>
</evidence>
<protein>
    <recommendedName>
        <fullName evidence="4">Methyltransferase type 11 domain-containing protein</fullName>
    </recommendedName>
</protein>
<dbReference type="GO" id="GO:0008757">
    <property type="term" value="F:S-adenosylmethionine-dependent methyltransferase activity"/>
    <property type="evidence" value="ECO:0007669"/>
    <property type="project" value="InterPro"/>
</dbReference>
<sequence>MASFSDENFDSASYRDHRPRYGDVLYNIIYEYHSLDPEAKFETAVDLATGTGQAAIDLAQKFNNVKAFDISATMLKSAMAHPKVTYAEGRDTHIPIADSSVDVLTVAEAAHYFDFDRFLTEANRVLKPGGTLAFWGYFNFEIEGHAEICKLINDFSVDFLDEYFDPRRHRLDNWYADYSLDAFFSSSKRTMLPHNAVEKSMTIRTLLEYPKTWSGYQTYRTVCRDQPDEWERIKQNVLDVLGGGSEEVLGQVVDVKWPTVLVMGRKQ</sequence>
<keyword evidence="7" id="KW-1185">Reference proteome</keyword>
<dbReference type="EMBL" id="QEAN01000210">
    <property type="protein sequence ID" value="TPX43091.1"/>
    <property type="molecule type" value="Genomic_DNA"/>
</dbReference>
<dbReference type="Gene3D" id="3.40.50.150">
    <property type="entry name" value="Vaccinia Virus protein VP39"/>
    <property type="match status" value="1"/>
</dbReference>
<evidence type="ECO:0000313" key="8">
    <source>
        <dbReference type="Proteomes" id="UP000320475"/>
    </source>
</evidence>
<dbReference type="Pfam" id="PF08241">
    <property type="entry name" value="Methyltransf_11"/>
    <property type="match status" value="1"/>
</dbReference>
<organism evidence="6 7">
    <name type="scientific">Synchytrium endobioticum</name>
    <dbReference type="NCBI Taxonomy" id="286115"/>
    <lineage>
        <taxon>Eukaryota</taxon>
        <taxon>Fungi</taxon>
        <taxon>Fungi incertae sedis</taxon>
        <taxon>Chytridiomycota</taxon>
        <taxon>Chytridiomycota incertae sedis</taxon>
        <taxon>Chytridiomycetes</taxon>
        <taxon>Synchytriales</taxon>
        <taxon>Synchytriaceae</taxon>
        <taxon>Synchytrium</taxon>
    </lineage>
</organism>
<dbReference type="InterPro" id="IPR013216">
    <property type="entry name" value="Methyltransf_11"/>
</dbReference>
<dbReference type="SUPFAM" id="SSF53335">
    <property type="entry name" value="S-adenosyl-L-methionine-dependent methyltransferases"/>
    <property type="match status" value="1"/>
</dbReference>
<dbReference type="PANTHER" id="PTHR44942">
    <property type="entry name" value="METHYLTRANSF_11 DOMAIN-CONTAINING PROTEIN"/>
    <property type="match status" value="1"/>
</dbReference>
<dbReference type="OrthoDB" id="10027013at2759"/>
<dbReference type="InterPro" id="IPR051052">
    <property type="entry name" value="Diverse_substrate_MTase"/>
</dbReference>